<protein>
    <submittedName>
        <fullName evidence="4">FAD-dependent monooxygenase</fullName>
    </submittedName>
</protein>
<dbReference type="AlphaFoldDB" id="A0A929B8E4"/>
<organism evidence="4 5">
    <name type="scientific">Saccharopolyspora montiporae</name>
    <dbReference type="NCBI Taxonomy" id="2781240"/>
    <lineage>
        <taxon>Bacteria</taxon>
        <taxon>Bacillati</taxon>
        <taxon>Actinomycetota</taxon>
        <taxon>Actinomycetes</taxon>
        <taxon>Pseudonocardiales</taxon>
        <taxon>Pseudonocardiaceae</taxon>
        <taxon>Saccharopolyspora</taxon>
    </lineage>
</organism>
<keyword evidence="2 4" id="KW-0503">Monooxygenase</keyword>
<dbReference type="EMBL" id="JADEYC010000002">
    <property type="protein sequence ID" value="MBE9372972.1"/>
    <property type="molecule type" value="Genomic_DNA"/>
</dbReference>
<evidence type="ECO:0000259" key="3">
    <source>
        <dbReference type="Pfam" id="PF01494"/>
    </source>
</evidence>
<dbReference type="GO" id="GO:0004497">
    <property type="term" value="F:monooxygenase activity"/>
    <property type="evidence" value="ECO:0007669"/>
    <property type="project" value="UniProtKB-KW"/>
</dbReference>
<feature type="domain" description="FAD-binding" evidence="3">
    <location>
        <begin position="254"/>
        <end position="318"/>
    </location>
</feature>
<comment type="caution">
    <text evidence="4">The sequence shown here is derived from an EMBL/GenBank/DDBJ whole genome shotgun (WGS) entry which is preliminary data.</text>
</comment>
<reference evidence="4" key="1">
    <citation type="submission" date="2020-10" db="EMBL/GenBank/DDBJ databases">
        <title>Diversity and distribution of actinomycetes associated with coral in the coast of Hainan.</title>
        <authorList>
            <person name="Li F."/>
        </authorList>
    </citation>
    <scope>NUCLEOTIDE SEQUENCE</scope>
    <source>
        <strain evidence="4">HNM0983</strain>
    </source>
</reference>
<evidence type="ECO:0000256" key="1">
    <source>
        <dbReference type="ARBA" id="ARBA00023002"/>
    </source>
</evidence>
<dbReference type="Proteomes" id="UP000598360">
    <property type="component" value="Unassembled WGS sequence"/>
</dbReference>
<evidence type="ECO:0000313" key="4">
    <source>
        <dbReference type="EMBL" id="MBE9372972.1"/>
    </source>
</evidence>
<dbReference type="PANTHER" id="PTHR13789:SF309">
    <property type="entry name" value="PUTATIVE (AFU_ORTHOLOGUE AFUA_6G14510)-RELATED"/>
    <property type="match status" value="1"/>
</dbReference>
<dbReference type="GO" id="GO:0071949">
    <property type="term" value="F:FAD binding"/>
    <property type="evidence" value="ECO:0007669"/>
    <property type="project" value="InterPro"/>
</dbReference>
<evidence type="ECO:0000313" key="5">
    <source>
        <dbReference type="Proteomes" id="UP000598360"/>
    </source>
</evidence>
<evidence type="ECO:0000256" key="2">
    <source>
        <dbReference type="ARBA" id="ARBA00023033"/>
    </source>
</evidence>
<dbReference type="InterPro" id="IPR002938">
    <property type="entry name" value="FAD-bd"/>
</dbReference>
<dbReference type="InterPro" id="IPR050493">
    <property type="entry name" value="FAD-dep_Monooxygenase_BioMet"/>
</dbReference>
<dbReference type="SUPFAM" id="SSF51905">
    <property type="entry name" value="FAD/NAD(P)-binding domain"/>
    <property type="match status" value="1"/>
</dbReference>
<dbReference type="Gene3D" id="3.50.50.60">
    <property type="entry name" value="FAD/NAD(P)-binding domain"/>
    <property type="match status" value="1"/>
</dbReference>
<proteinExistence type="predicted"/>
<dbReference type="PRINTS" id="PR00420">
    <property type="entry name" value="RNGMNOXGNASE"/>
</dbReference>
<accession>A0A929B8E4</accession>
<gene>
    <name evidence="4" type="ORF">IQ251_00785</name>
</gene>
<keyword evidence="5" id="KW-1185">Reference proteome</keyword>
<keyword evidence="1" id="KW-0560">Oxidoreductase</keyword>
<dbReference type="PANTHER" id="PTHR13789">
    <property type="entry name" value="MONOOXYGENASE"/>
    <property type="match status" value="1"/>
</dbReference>
<dbReference type="RefSeq" id="WP_193926430.1">
    <property type="nucleotide sequence ID" value="NZ_JADEYC010000002.1"/>
</dbReference>
<feature type="domain" description="FAD-binding" evidence="3">
    <location>
        <begin position="5"/>
        <end position="132"/>
    </location>
</feature>
<sequence length="350" mass="37142">MARTAAVVGGGIGGLTTAVGLAARDWQVDVFERAVDLPGTGTALGLWPHALQALDRIGLGEQVRAAGTAQQGGALRRADGRRIAAIDTEQLQRRTGDAVHLLTRPRLLRLLASAAPAVTFGTAVRSTRELSGYDVVVAADGVGSALRAERFGPRYGPRYTGCTAWRGTVDGPCAELTETWGRGALFGMTPQEDRRTNWFASARAPEGERAAAGEVIELRERFAGFPERVREVLARLTEDAVLRHDLYALAPAPPSYVRGEVALIGDAAHAMTPNAGRGACEAIVDGVVLAECLQDRRVADGLARYDALRRGPAARVARMSRGMAALAMSRRLPGLRDAAVRTALRVAGPR</sequence>
<dbReference type="InterPro" id="IPR036188">
    <property type="entry name" value="FAD/NAD-bd_sf"/>
</dbReference>
<dbReference type="Pfam" id="PF01494">
    <property type="entry name" value="FAD_binding_3"/>
    <property type="match status" value="2"/>
</dbReference>
<name>A0A929B8E4_9PSEU</name>